<reference evidence="1" key="1">
    <citation type="journal article" date="2014" name="Front. Microbiol.">
        <title>High frequency of phylogenetically diverse reductive dehalogenase-homologous genes in deep subseafloor sedimentary metagenomes.</title>
        <authorList>
            <person name="Kawai M."/>
            <person name="Futagami T."/>
            <person name="Toyoda A."/>
            <person name="Takaki Y."/>
            <person name="Nishi S."/>
            <person name="Hori S."/>
            <person name="Arai W."/>
            <person name="Tsubouchi T."/>
            <person name="Morono Y."/>
            <person name="Uchiyama I."/>
            <person name="Ito T."/>
            <person name="Fujiyama A."/>
            <person name="Inagaki F."/>
            <person name="Takami H."/>
        </authorList>
    </citation>
    <scope>NUCLEOTIDE SEQUENCE</scope>
    <source>
        <strain evidence="1">Expedition CK06-06</strain>
    </source>
</reference>
<dbReference type="AlphaFoldDB" id="X1QBH4"/>
<accession>X1QBH4</accession>
<gene>
    <name evidence="1" type="ORF">S06H3_51972</name>
</gene>
<sequence length="46" mass="5009">KVVTEKELVQNHEGVLPKSNSGMWNSKMSLRGARFLTAFGTGCVIS</sequence>
<proteinExistence type="predicted"/>
<evidence type="ECO:0000313" key="1">
    <source>
        <dbReference type="EMBL" id="GAI40619.1"/>
    </source>
</evidence>
<comment type="caution">
    <text evidence="1">The sequence shown here is derived from an EMBL/GenBank/DDBJ whole genome shotgun (WGS) entry which is preliminary data.</text>
</comment>
<organism evidence="1">
    <name type="scientific">marine sediment metagenome</name>
    <dbReference type="NCBI Taxonomy" id="412755"/>
    <lineage>
        <taxon>unclassified sequences</taxon>
        <taxon>metagenomes</taxon>
        <taxon>ecological metagenomes</taxon>
    </lineage>
</organism>
<dbReference type="EMBL" id="BARV01033021">
    <property type="protein sequence ID" value="GAI40619.1"/>
    <property type="molecule type" value="Genomic_DNA"/>
</dbReference>
<protein>
    <submittedName>
        <fullName evidence="1">Uncharacterized protein</fullName>
    </submittedName>
</protein>
<feature type="non-terminal residue" evidence="1">
    <location>
        <position position="1"/>
    </location>
</feature>
<name>X1QBH4_9ZZZZ</name>